<organism evidence="1 2">
    <name type="scientific">Zarea fungicola</name>
    <dbReference type="NCBI Taxonomy" id="93591"/>
    <lineage>
        <taxon>Eukaryota</taxon>
        <taxon>Fungi</taxon>
        <taxon>Dikarya</taxon>
        <taxon>Ascomycota</taxon>
        <taxon>Pezizomycotina</taxon>
        <taxon>Sordariomycetes</taxon>
        <taxon>Hypocreomycetidae</taxon>
        <taxon>Hypocreales</taxon>
        <taxon>Cordycipitaceae</taxon>
        <taxon>Zarea</taxon>
    </lineage>
</organism>
<evidence type="ECO:0000313" key="1">
    <source>
        <dbReference type="EMBL" id="KAJ2968270.1"/>
    </source>
</evidence>
<dbReference type="EMBL" id="JANJQO010002047">
    <property type="protein sequence ID" value="KAJ2968270.1"/>
    <property type="molecule type" value="Genomic_DNA"/>
</dbReference>
<accession>A0ACC1MMQ2</accession>
<protein>
    <submittedName>
        <fullName evidence="1">Uncharacterized protein</fullName>
    </submittedName>
</protein>
<name>A0ACC1MMQ2_9HYPO</name>
<evidence type="ECO:0000313" key="2">
    <source>
        <dbReference type="Proteomes" id="UP001143910"/>
    </source>
</evidence>
<dbReference type="Proteomes" id="UP001143910">
    <property type="component" value="Unassembled WGS sequence"/>
</dbReference>
<proteinExistence type="predicted"/>
<reference evidence="1" key="1">
    <citation type="submission" date="2022-08" db="EMBL/GenBank/DDBJ databases">
        <title>Genome Sequence of Lecanicillium fungicola.</title>
        <authorList>
            <person name="Buettner E."/>
        </authorList>
    </citation>
    <scope>NUCLEOTIDE SEQUENCE</scope>
    <source>
        <strain evidence="1">Babe33</strain>
    </source>
</reference>
<sequence length="160" mass="17709">MSGSNPHGQGQGSPVDLNQYEFSFTYSLPSGEIEPDPAVEDLVESSWSLSESVRNFPEEFGRTYHAYKAGSYAFPNDAMEQERLFLQFNAMTRLFGGKLFFAPLSVDNPPRLVLDVATGTGDWAIQMGDMFPQTQIVATDLSPIQPEDVPPNVSFFVEDS</sequence>
<comment type="caution">
    <text evidence="1">The sequence shown here is derived from an EMBL/GenBank/DDBJ whole genome shotgun (WGS) entry which is preliminary data.</text>
</comment>
<keyword evidence="2" id="KW-1185">Reference proteome</keyword>
<gene>
    <name evidence="1" type="ORF">NQ176_g9264</name>
</gene>